<dbReference type="Proteomes" id="UP000034119">
    <property type="component" value="Unassembled WGS sequence"/>
</dbReference>
<protein>
    <submittedName>
        <fullName evidence="8">Thioredoxin reductase</fullName>
    </submittedName>
</protein>
<dbReference type="Gene3D" id="3.50.50.60">
    <property type="entry name" value="FAD/NAD(P)-binding domain"/>
    <property type="match status" value="2"/>
</dbReference>
<evidence type="ECO:0000256" key="1">
    <source>
        <dbReference type="ARBA" id="ARBA00022630"/>
    </source>
</evidence>
<keyword evidence="5" id="KW-0676">Redox-active center</keyword>
<dbReference type="EMBL" id="LCPW01000007">
    <property type="protein sequence ID" value="KKW05870.1"/>
    <property type="molecule type" value="Genomic_DNA"/>
</dbReference>
<evidence type="ECO:0000256" key="4">
    <source>
        <dbReference type="ARBA" id="ARBA00023157"/>
    </source>
</evidence>
<dbReference type="InterPro" id="IPR008255">
    <property type="entry name" value="Pyr_nucl-diS_OxRdtase_2_AS"/>
</dbReference>
<keyword evidence="4" id="KW-1015">Disulfide bond</keyword>
<comment type="caution">
    <text evidence="8">The sequence shown here is derived from an EMBL/GenBank/DDBJ whole genome shotgun (WGS) entry which is preliminary data.</text>
</comment>
<name>A0A0G1VHZ9_9BACT</name>
<accession>A0A0G1VHZ9</accession>
<keyword evidence="1" id="KW-0285">Flavoprotein</keyword>
<dbReference type="Pfam" id="PF07992">
    <property type="entry name" value="Pyr_redox_2"/>
    <property type="match status" value="1"/>
</dbReference>
<sequence>MICYFIIMVYDTVILGAGAAGMASSIYLSRYRLNHLIFGEVPGGQFLDAVSVENYPGFKSIPGAELVENFKEHVESYGVKIRPERVGEIQKTKEGFAAKTAKGEIFQTRTVILALGARHRTLNIPGEDEFLGKGISYCATCDAPLFKGKQVAVVGGGDSAVDAAIHLSSYAKRVYLILRRESLTAAPAQVEKLKRLKKVSLIFNNTIKEIRGNKSVEEVVLYNPVKELSGNPSSLPVSGVFVEIGLVPASSLAKALGVNLGDEGHILINPSMETSVKGVFGAGDLALVPGALPFRQIVTSVGDGAKAAAAVFKYLKDQEPVPDWG</sequence>
<keyword evidence="6" id="KW-1133">Transmembrane helix</keyword>
<evidence type="ECO:0000256" key="3">
    <source>
        <dbReference type="ARBA" id="ARBA00023002"/>
    </source>
</evidence>
<dbReference type="SUPFAM" id="SSF51905">
    <property type="entry name" value="FAD/NAD(P)-binding domain"/>
    <property type="match status" value="1"/>
</dbReference>
<reference evidence="8 9" key="1">
    <citation type="journal article" date="2015" name="Nature">
        <title>rRNA introns, odd ribosomes, and small enigmatic genomes across a large radiation of phyla.</title>
        <authorList>
            <person name="Brown C.T."/>
            <person name="Hug L.A."/>
            <person name="Thomas B.C."/>
            <person name="Sharon I."/>
            <person name="Castelle C.J."/>
            <person name="Singh A."/>
            <person name="Wilkins M.J."/>
            <person name="Williams K.H."/>
            <person name="Banfield J.F."/>
        </authorList>
    </citation>
    <scope>NUCLEOTIDE SEQUENCE [LARGE SCALE GENOMIC DNA]</scope>
</reference>
<dbReference type="PRINTS" id="PR00368">
    <property type="entry name" value="FADPNR"/>
</dbReference>
<proteinExistence type="predicted"/>
<evidence type="ECO:0000313" key="9">
    <source>
        <dbReference type="Proteomes" id="UP000034119"/>
    </source>
</evidence>
<keyword evidence="6" id="KW-0472">Membrane</keyword>
<keyword evidence="2" id="KW-0274">FAD</keyword>
<gene>
    <name evidence="8" type="ORF">UY40_C0007G0009</name>
</gene>
<keyword evidence="6" id="KW-0812">Transmembrane</keyword>
<dbReference type="PRINTS" id="PR00469">
    <property type="entry name" value="PNDRDTASEII"/>
</dbReference>
<feature type="domain" description="FAD/NAD(P)-binding" evidence="7">
    <location>
        <begin position="10"/>
        <end position="291"/>
    </location>
</feature>
<dbReference type="InterPro" id="IPR036188">
    <property type="entry name" value="FAD/NAD-bd_sf"/>
</dbReference>
<organism evidence="8 9">
    <name type="scientific">candidate division CPR1 bacterium GW2011_GWC1_49_13</name>
    <dbReference type="NCBI Taxonomy" id="1618342"/>
    <lineage>
        <taxon>Bacteria</taxon>
        <taxon>candidate division CPR1</taxon>
    </lineage>
</organism>
<evidence type="ECO:0000256" key="6">
    <source>
        <dbReference type="SAM" id="Phobius"/>
    </source>
</evidence>
<dbReference type="PATRIC" id="fig|1618342.3.peg.309"/>
<dbReference type="GO" id="GO:0016668">
    <property type="term" value="F:oxidoreductase activity, acting on a sulfur group of donors, NAD(P) as acceptor"/>
    <property type="evidence" value="ECO:0007669"/>
    <property type="project" value="UniProtKB-ARBA"/>
</dbReference>
<evidence type="ECO:0000256" key="5">
    <source>
        <dbReference type="ARBA" id="ARBA00023284"/>
    </source>
</evidence>
<dbReference type="AlphaFoldDB" id="A0A0G1VHZ9"/>
<dbReference type="InterPro" id="IPR050097">
    <property type="entry name" value="Ferredoxin-NADP_redctase_2"/>
</dbReference>
<dbReference type="STRING" id="1618342.UY40_C0007G0009"/>
<evidence type="ECO:0000313" key="8">
    <source>
        <dbReference type="EMBL" id="KKW05870.1"/>
    </source>
</evidence>
<dbReference type="PROSITE" id="PS00573">
    <property type="entry name" value="PYRIDINE_REDOX_2"/>
    <property type="match status" value="1"/>
</dbReference>
<keyword evidence="3" id="KW-0560">Oxidoreductase</keyword>
<dbReference type="PANTHER" id="PTHR48105">
    <property type="entry name" value="THIOREDOXIN REDUCTASE 1-RELATED-RELATED"/>
    <property type="match status" value="1"/>
</dbReference>
<feature type="transmembrane region" description="Helical" evidence="6">
    <location>
        <begin position="6"/>
        <end position="28"/>
    </location>
</feature>
<evidence type="ECO:0000259" key="7">
    <source>
        <dbReference type="Pfam" id="PF07992"/>
    </source>
</evidence>
<dbReference type="InterPro" id="IPR023753">
    <property type="entry name" value="FAD/NAD-binding_dom"/>
</dbReference>
<evidence type="ECO:0000256" key="2">
    <source>
        <dbReference type="ARBA" id="ARBA00022827"/>
    </source>
</evidence>